<organism evidence="8 9">
    <name type="scientific">Streptomyces siderophoricus</name>
    <dbReference type="NCBI Taxonomy" id="2802281"/>
    <lineage>
        <taxon>Bacteria</taxon>
        <taxon>Bacillati</taxon>
        <taxon>Actinomycetota</taxon>
        <taxon>Actinomycetes</taxon>
        <taxon>Kitasatosporales</taxon>
        <taxon>Streptomycetaceae</taxon>
        <taxon>Streptomyces</taxon>
    </lineage>
</organism>
<protein>
    <submittedName>
        <fullName evidence="8">C40 family peptidase</fullName>
    </submittedName>
</protein>
<dbReference type="Gene3D" id="3.90.1720.10">
    <property type="entry name" value="endopeptidase domain like (from Nostoc punctiforme)"/>
    <property type="match status" value="1"/>
</dbReference>
<dbReference type="InterPro" id="IPR000064">
    <property type="entry name" value="NLP_P60_dom"/>
</dbReference>
<evidence type="ECO:0000256" key="6">
    <source>
        <dbReference type="SAM" id="SignalP"/>
    </source>
</evidence>
<evidence type="ECO:0000256" key="3">
    <source>
        <dbReference type="ARBA" id="ARBA00022801"/>
    </source>
</evidence>
<sequence length="349" mass="37542">MAASSPRTKRLSVAALAVLALTSTALTYQLHRTPAGHADPAASAPLPSHPDAGAASYTYDRLSGPARTVVRDATGGVAATLTDGARTAVLTGPSRTFTEPHTTKAKIVTDSWVRLMPKPWKAGTEKEKWFTDWFAAFHHSTRPDLLAISLQYVKGAPRKKDRQGLRYAGPATFGPPDPHGSPAGGPHRRPSDFYHYLGRPWTFPDRKNVLPDKSRYGSVDSSGYVRLVYGYRGGYALLGTDRVGPGLPRTANGIASVGPGVPVIPHRGARPSELDTLQPGDLLFFDTDRQNGPRLDHMGIYLGLDTDGHPRFLSSRERNNGPTFGDAGGSSRIDGAGIYANSLREAKRL</sequence>
<dbReference type="SUPFAM" id="SSF54001">
    <property type="entry name" value="Cysteine proteinases"/>
    <property type="match status" value="1"/>
</dbReference>
<name>A0ABS1MS00_9ACTN</name>
<comment type="similarity">
    <text evidence="1">Belongs to the peptidase C40 family.</text>
</comment>
<evidence type="ECO:0000259" key="7">
    <source>
        <dbReference type="Pfam" id="PF00877"/>
    </source>
</evidence>
<keyword evidence="9" id="KW-1185">Reference proteome</keyword>
<dbReference type="Proteomes" id="UP000629371">
    <property type="component" value="Unassembled WGS sequence"/>
</dbReference>
<feature type="chain" id="PRO_5045092786" evidence="6">
    <location>
        <begin position="26"/>
        <end position="349"/>
    </location>
</feature>
<keyword evidence="4" id="KW-0788">Thiol protease</keyword>
<dbReference type="Pfam" id="PF00877">
    <property type="entry name" value="NLPC_P60"/>
    <property type="match status" value="1"/>
</dbReference>
<proteinExistence type="inferred from homology"/>
<evidence type="ECO:0000256" key="5">
    <source>
        <dbReference type="SAM" id="MobiDB-lite"/>
    </source>
</evidence>
<evidence type="ECO:0000313" key="8">
    <source>
        <dbReference type="EMBL" id="MBL1090538.1"/>
    </source>
</evidence>
<evidence type="ECO:0000256" key="4">
    <source>
        <dbReference type="ARBA" id="ARBA00022807"/>
    </source>
</evidence>
<reference evidence="8 9" key="1">
    <citation type="submission" date="2021-01" db="EMBL/GenBank/DDBJ databases">
        <title>WGS of actinomycetes isolated from Thailand.</title>
        <authorList>
            <person name="Thawai C."/>
        </authorList>
    </citation>
    <scope>NUCLEOTIDE SEQUENCE [LARGE SCALE GENOMIC DNA]</scope>
    <source>
        <strain evidence="8 9">CH9-7</strain>
    </source>
</reference>
<comment type="caution">
    <text evidence="8">The sequence shown here is derived from an EMBL/GenBank/DDBJ whole genome shotgun (WGS) entry which is preliminary data.</text>
</comment>
<accession>A0ABS1MS00</accession>
<dbReference type="InterPro" id="IPR038765">
    <property type="entry name" value="Papain-like_cys_pep_sf"/>
</dbReference>
<evidence type="ECO:0000313" key="9">
    <source>
        <dbReference type="Proteomes" id="UP000629371"/>
    </source>
</evidence>
<keyword evidence="2" id="KW-0645">Protease</keyword>
<feature type="signal peptide" evidence="6">
    <location>
        <begin position="1"/>
        <end position="25"/>
    </location>
</feature>
<evidence type="ECO:0000256" key="1">
    <source>
        <dbReference type="ARBA" id="ARBA00007074"/>
    </source>
</evidence>
<evidence type="ECO:0000256" key="2">
    <source>
        <dbReference type="ARBA" id="ARBA00022670"/>
    </source>
</evidence>
<keyword evidence="6" id="KW-0732">Signal</keyword>
<gene>
    <name evidence="8" type="ORF">JK360_14210</name>
</gene>
<dbReference type="EMBL" id="JAERRI010000007">
    <property type="protein sequence ID" value="MBL1090538.1"/>
    <property type="molecule type" value="Genomic_DNA"/>
</dbReference>
<keyword evidence="3" id="KW-0378">Hydrolase</keyword>
<feature type="domain" description="NlpC/P60" evidence="7">
    <location>
        <begin position="218"/>
        <end position="308"/>
    </location>
</feature>
<dbReference type="RefSeq" id="WP_201804074.1">
    <property type="nucleotide sequence ID" value="NZ_JAERRI010000007.1"/>
</dbReference>
<feature type="region of interest" description="Disordered" evidence="5">
    <location>
        <begin position="161"/>
        <end position="188"/>
    </location>
</feature>